<evidence type="ECO:0000313" key="2">
    <source>
        <dbReference type="Proteomes" id="UP000502260"/>
    </source>
</evidence>
<name>A0A6F8VCD4_9PROT</name>
<sequence length="137" mass="15211">MKFIVRYWSSQLPEEYCGEDGKPCWLDYSVHPASKLGLHNALLAVHDRIEILDAHGGLFECAVFVEHGGSIEKLSQDMANSMFGTLPNGAVKWLDIGSFLLPAPGQTAHALQLPLFVHQHTPYDDLNEAPHSFDLDI</sequence>
<dbReference type="AlphaFoldDB" id="A0A6F8VCD4"/>
<dbReference type="EMBL" id="AP022853">
    <property type="protein sequence ID" value="BCB26801.1"/>
    <property type="molecule type" value="Genomic_DNA"/>
</dbReference>
<evidence type="ECO:0000313" key="1">
    <source>
        <dbReference type="EMBL" id="BCB26801.1"/>
    </source>
</evidence>
<keyword evidence="2" id="KW-1185">Reference proteome</keyword>
<protein>
    <submittedName>
        <fullName evidence="1">Uncharacterized protein</fullName>
    </submittedName>
</protein>
<organism evidence="1 2">
    <name type="scientific">Sulfurimicrobium lacus</name>
    <dbReference type="NCBI Taxonomy" id="2715678"/>
    <lineage>
        <taxon>Bacteria</taxon>
        <taxon>Pseudomonadati</taxon>
        <taxon>Pseudomonadota</taxon>
        <taxon>Betaproteobacteria</taxon>
        <taxon>Nitrosomonadales</taxon>
        <taxon>Sulfuricellaceae</taxon>
        <taxon>Sulfurimicrobium</taxon>
    </lineage>
</organism>
<dbReference type="KEGG" id="slac:SKTS_16870"/>
<reference evidence="2" key="1">
    <citation type="submission" date="2020-03" db="EMBL/GenBank/DDBJ databases">
        <title>Complete genome sequence of sulfur-oxidizing bacterium skT11.</title>
        <authorList>
            <person name="Kanda M."/>
            <person name="Kojima H."/>
            <person name="Fukui M."/>
        </authorList>
    </citation>
    <scope>NUCLEOTIDE SEQUENCE [LARGE SCALE GENOMIC DNA]</scope>
    <source>
        <strain evidence="2">skT11</strain>
    </source>
</reference>
<accession>A0A6F8VCD4</accession>
<dbReference type="Proteomes" id="UP000502260">
    <property type="component" value="Chromosome"/>
</dbReference>
<dbReference type="RefSeq" id="WP_173063247.1">
    <property type="nucleotide sequence ID" value="NZ_AP022853.1"/>
</dbReference>
<gene>
    <name evidence="1" type="ORF">SKTS_16870</name>
</gene>
<proteinExistence type="predicted"/>